<reference evidence="10" key="1">
    <citation type="submission" date="2021-12" db="EMBL/GenBank/DDBJ databases">
        <title>Enterovibrio ZSDZ35 sp. nov. and Enterovibrio ZSDZ42 sp. nov., isolated from coastal seawater in Qingdao.</title>
        <authorList>
            <person name="Zhang P."/>
        </authorList>
    </citation>
    <scope>NUCLEOTIDE SEQUENCE</scope>
    <source>
        <strain evidence="10">ZSDZ35</strain>
    </source>
</reference>
<dbReference type="CDD" id="cd00130">
    <property type="entry name" value="PAS"/>
    <property type="match status" value="2"/>
</dbReference>
<dbReference type="SUPFAM" id="SSF52172">
    <property type="entry name" value="CheY-like"/>
    <property type="match status" value="1"/>
</dbReference>
<evidence type="ECO:0000256" key="5">
    <source>
        <dbReference type="PROSITE-ProRule" id="PRU00169"/>
    </source>
</evidence>
<dbReference type="Pfam" id="PF00989">
    <property type="entry name" value="PAS"/>
    <property type="match status" value="1"/>
</dbReference>
<organism evidence="10 11">
    <name type="scientific">Enterovibrio qingdaonensis</name>
    <dbReference type="NCBI Taxonomy" id="2899818"/>
    <lineage>
        <taxon>Bacteria</taxon>
        <taxon>Pseudomonadati</taxon>
        <taxon>Pseudomonadota</taxon>
        <taxon>Gammaproteobacteria</taxon>
        <taxon>Vibrionales</taxon>
        <taxon>Vibrionaceae</taxon>
        <taxon>Enterovibrio</taxon>
    </lineage>
</organism>
<dbReference type="NCBIfam" id="TIGR00229">
    <property type="entry name" value="sensory_box"/>
    <property type="match status" value="2"/>
</dbReference>
<evidence type="ECO:0000256" key="6">
    <source>
        <dbReference type="SAM" id="Phobius"/>
    </source>
</evidence>
<comment type="caution">
    <text evidence="10">The sequence shown here is derived from an EMBL/GenBank/DDBJ whole genome shotgun (WGS) entry which is preliminary data.</text>
</comment>
<evidence type="ECO:0000259" key="9">
    <source>
        <dbReference type="PROSITE" id="PS50112"/>
    </source>
</evidence>
<feature type="modified residue" description="4-aspartylphosphate" evidence="5">
    <location>
        <position position="819"/>
    </location>
</feature>
<keyword evidence="3 5" id="KW-0597">Phosphoprotein</keyword>
<name>A0ABT5QPB2_9GAMM</name>
<dbReference type="PROSITE" id="PS50112">
    <property type="entry name" value="PAS"/>
    <property type="match status" value="1"/>
</dbReference>
<proteinExistence type="predicted"/>
<dbReference type="InterPro" id="IPR036890">
    <property type="entry name" value="HATPase_C_sf"/>
</dbReference>
<keyword evidence="6" id="KW-0812">Transmembrane</keyword>
<dbReference type="InterPro" id="IPR001789">
    <property type="entry name" value="Sig_transdc_resp-reg_receiver"/>
</dbReference>
<evidence type="ECO:0000313" key="10">
    <source>
        <dbReference type="EMBL" id="MDD1782131.1"/>
    </source>
</evidence>
<dbReference type="SUPFAM" id="SSF55874">
    <property type="entry name" value="ATPase domain of HSP90 chaperone/DNA topoisomerase II/histidine kinase"/>
    <property type="match status" value="1"/>
</dbReference>
<dbReference type="SMART" id="SM00448">
    <property type="entry name" value="REC"/>
    <property type="match status" value="1"/>
</dbReference>
<dbReference type="InterPro" id="IPR013767">
    <property type="entry name" value="PAS_fold"/>
</dbReference>
<keyword evidence="6" id="KW-1133">Transmembrane helix</keyword>
<dbReference type="SUPFAM" id="SSF55785">
    <property type="entry name" value="PYP-like sensor domain (PAS domain)"/>
    <property type="match status" value="2"/>
</dbReference>
<dbReference type="RefSeq" id="WP_274142774.1">
    <property type="nucleotide sequence ID" value="NZ_JAJUBB010000008.1"/>
</dbReference>
<feature type="domain" description="PAS" evidence="9">
    <location>
        <begin position="270"/>
        <end position="340"/>
    </location>
</feature>
<dbReference type="PANTHER" id="PTHR45339">
    <property type="entry name" value="HYBRID SIGNAL TRANSDUCTION HISTIDINE KINASE J"/>
    <property type="match status" value="1"/>
</dbReference>
<dbReference type="InterPro" id="IPR005467">
    <property type="entry name" value="His_kinase_dom"/>
</dbReference>
<dbReference type="EMBL" id="JAJUBB010000008">
    <property type="protein sequence ID" value="MDD1782131.1"/>
    <property type="molecule type" value="Genomic_DNA"/>
</dbReference>
<evidence type="ECO:0000256" key="1">
    <source>
        <dbReference type="ARBA" id="ARBA00000085"/>
    </source>
</evidence>
<feature type="transmembrane region" description="Helical" evidence="6">
    <location>
        <begin position="92"/>
        <end position="111"/>
    </location>
</feature>
<gene>
    <name evidence="10" type="ORF">LRP49_13205</name>
</gene>
<dbReference type="Gene3D" id="3.30.565.10">
    <property type="entry name" value="Histidine kinase-like ATPase, C-terminal domain"/>
    <property type="match status" value="1"/>
</dbReference>
<sequence>MSVIESLSLFILSPPSEQPVLGGQYDPWLLLMAVIAAFVVLSLSFVHRPLEAGRKTDWQYLPLSINTLAMTFGFVVLPVVNVLAHAAFRDVGFSPAILILSVIPAFIGIYFAQKMVASPDNSLLKTAAAACLVTLTLIVQSLMIYACINGIAVSQFDVTNGLVMAVIAGLIVMLSLWIRYSPKLDECWDINVSRSLTAGALLTIAVLLVSVFSRSVLHLSALPARLDATLFLGRDMLIALVFISLLITVICPLGNAFYRIRIRERYLQTKGQDLEGVIQTISDAIIAIDQNGTITFFNQSAERIFGWYATEVIGSNVRILVTDEHQHRHDSYIHNFIQKRDSSVVGTVREVTAKRKDGSLLPVRLAIGHQANHGKHEFVAVISDISDQRHLAWALRENAKQYRSLVANLPCMAFREMTGAARHIVYISDAAKLITGYSASVLTGENGVSHFVDRINTSDAGNYRRARELASHRNGKYDCEYRFMTRDEQEKCFWEIGHSYRADDGSTWIDGVIIDVTDKREAEEEFEEKMRLAEKASQSKASFLANMSYEFRSPMNSILGLTNVLIDQEQNPANRHHLEVIRESGESLMKLINDILDTSKLESQSLPLDMADFSLAQLCRQIEFIARETVRARELNVTLHYSDLLGEHYVGDARRVKQLLQNMMRSALTKTEQGNVALHVLPVNDMIRFVVATYPSCTQKRAQNEMENTGQTLSATLITQLVDLMRGNLWFDGETANNSLVYADLPLIPAQGMSSSPTAPIQHYALPPIEVLVIDDVQRNQQELRDISLRQGVKVLTFTDMVSAEDVIKTQPVDVVMLDAYLNEEFPDPKTLKEWAKQWAKEPPKVIALTLSVDPTTNSEWLDRGFDGVITKPFENAQIFAVLKQCLGVDEETSNVMPFSSAKGEAELEYFDEHAAHKRWPTSEILLSVVRDFFVSYHQLHSDALTMLSDSPDAAIEHLGKAGEAAHYLGFVRLEMDIQRISQSLKTGDSLTAENRLKDLGANLTATIERVLAYLGVRIDDLENATHSQTLSAEQFARSAEIFASKLSEGQLDEGLYKELIPSMTGLVPPALLAKFVESIENFELDDAYQLFSAVIAQFPSSENTGVTGYGV</sequence>
<evidence type="ECO:0000259" key="8">
    <source>
        <dbReference type="PROSITE" id="PS50110"/>
    </source>
</evidence>
<feature type="domain" description="Histidine kinase" evidence="7">
    <location>
        <begin position="546"/>
        <end position="749"/>
    </location>
</feature>
<feature type="transmembrane region" description="Helical" evidence="6">
    <location>
        <begin position="158"/>
        <end position="178"/>
    </location>
</feature>
<keyword evidence="6" id="KW-0472">Membrane</keyword>
<accession>A0ABT5QPB2</accession>
<dbReference type="InterPro" id="IPR011006">
    <property type="entry name" value="CheY-like_superfamily"/>
</dbReference>
<dbReference type="CDD" id="cd00082">
    <property type="entry name" value="HisKA"/>
    <property type="match status" value="1"/>
</dbReference>
<keyword evidence="11" id="KW-1185">Reference proteome</keyword>
<feature type="transmembrane region" description="Helical" evidence="6">
    <location>
        <begin position="28"/>
        <end position="46"/>
    </location>
</feature>
<evidence type="ECO:0000256" key="2">
    <source>
        <dbReference type="ARBA" id="ARBA00012438"/>
    </source>
</evidence>
<evidence type="ECO:0000256" key="4">
    <source>
        <dbReference type="ARBA" id="ARBA00023012"/>
    </source>
</evidence>
<evidence type="ECO:0000259" key="7">
    <source>
        <dbReference type="PROSITE" id="PS50109"/>
    </source>
</evidence>
<dbReference type="Pfam" id="PF00072">
    <property type="entry name" value="Response_reg"/>
    <property type="match status" value="1"/>
</dbReference>
<dbReference type="InterPro" id="IPR035965">
    <property type="entry name" value="PAS-like_dom_sf"/>
</dbReference>
<dbReference type="PROSITE" id="PS50110">
    <property type="entry name" value="RESPONSE_REGULATORY"/>
    <property type="match status" value="1"/>
</dbReference>
<feature type="transmembrane region" description="Helical" evidence="6">
    <location>
        <begin position="237"/>
        <end position="258"/>
    </location>
</feature>
<dbReference type="InterPro" id="IPR013655">
    <property type="entry name" value="PAS_fold_3"/>
</dbReference>
<dbReference type="SMART" id="SM00388">
    <property type="entry name" value="HisKA"/>
    <property type="match status" value="1"/>
</dbReference>
<dbReference type="Pfam" id="PF08447">
    <property type="entry name" value="PAS_3"/>
    <property type="match status" value="1"/>
</dbReference>
<dbReference type="PANTHER" id="PTHR45339:SF1">
    <property type="entry name" value="HYBRID SIGNAL TRANSDUCTION HISTIDINE KINASE J"/>
    <property type="match status" value="1"/>
</dbReference>
<evidence type="ECO:0000313" key="11">
    <source>
        <dbReference type="Proteomes" id="UP001149821"/>
    </source>
</evidence>
<evidence type="ECO:0000256" key="3">
    <source>
        <dbReference type="ARBA" id="ARBA00022553"/>
    </source>
</evidence>
<comment type="catalytic activity">
    <reaction evidence="1">
        <text>ATP + protein L-histidine = ADP + protein N-phospho-L-histidine.</text>
        <dbReference type="EC" id="2.7.13.3"/>
    </reaction>
</comment>
<dbReference type="Pfam" id="PF00512">
    <property type="entry name" value="HisKA"/>
    <property type="match status" value="1"/>
</dbReference>
<dbReference type="InterPro" id="IPR036097">
    <property type="entry name" value="HisK_dim/P_sf"/>
</dbReference>
<dbReference type="SUPFAM" id="SSF47384">
    <property type="entry name" value="Homodimeric domain of signal transducing histidine kinase"/>
    <property type="match status" value="1"/>
</dbReference>
<keyword evidence="4" id="KW-0902">Two-component regulatory system</keyword>
<feature type="domain" description="Response regulatory" evidence="8">
    <location>
        <begin position="770"/>
        <end position="887"/>
    </location>
</feature>
<protein>
    <recommendedName>
        <fullName evidence="2">histidine kinase</fullName>
        <ecNumber evidence="2">2.7.13.3</ecNumber>
    </recommendedName>
</protein>
<feature type="transmembrane region" description="Helical" evidence="6">
    <location>
        <begin position="198"/>
        <end position="217"/>
    </location>
</feature>
<dbReference type="InterPro" id="IPR000014">
    <property type="entry name" value="PAS"/>
</dbReference>
<dbReference type="InterPro" id="IPR003661">
    <property type="entry name" value="HisK_dim/P_dom"/>
</dbReference>
<dbReference type="Gene3D" id="3.40.50.2300">
    <property type="match status" value="1"/>
</dbReference>
<dbReference type="Gene3D" id="1.10.287.130">
    <property type="match status" value="1"/>
</dbReference>
<dbReference type="Gene3D" id="3.30.450.20">
    <property type="entry name" value="PAS domain"/>
    <property type="match status" value="2"/>
</dbReference>
<dbReference type="Proteomes" id="UP001149821">
    <property type="component" value="Unassembled WGS sequence"/>
</dbReference>
<dbReference type="PROSITE" id="PS50109">
    <property type="entry name" value="HIS_KIN"/>
    <property type="match status" value="1"/>
</dbReference>
<dbReference type="EC" id="2.7.13.3" evidence="2"/>
<feature type="transmembrane region" description="Helical" evidence="6">
    <location>
        <begin position="58"/>
        <end position="80"/>
    </location>
</feature>
<dbReference type="SMART" id="SM00091">
    <property type="entry name" value="PAS"/>
    <property type="match status" value="2"/>
</dbReference>
<feature type="transmembrane region" description="Helical" evidence="6">
    <location>
        <begin position="123"/>
        <end position="146"/>
    </location>
</feature>